<name>E1QJ30_DESB2</name>
<dbReference type="PRINTS" id="PR00420">
    <property type="entry name" value="RNGMNOXGNASE"/>
</dbReference>
<evidence type="ECO:0000313" key="3">
    <source>
        <dbReference type="Proteomes" id="UP000009047"/>
    </source>
</evidence>
<dbReference type="InterPro" id="IPR050407">
    <property type="entry name" value="Geranylgeranyl_reductase"/>
</dbReference>
<dbReference type="RefSeq" id="WP_013259014.1">
    <property type="nucleotide sequence ID" value="NC_014365.1"/>
</dbReference>
<dbReference type="Proteomes" id="UP000009047">
    <property type="component" value="Chromosome"/>
</dbReference>
<reference evidence="2 3" key="1">
    <citation type="journal article" date="2010" name="Stand. Genomic Sci.">
        <title>Complete genome sequence of Desulfarculus baarsii type strain (2st14).</title>
        <authorList>
            <person name="Sun H."/>
            <person name="Spring S."/>
            <person name="Lapidus A."/>
            <person name="Davenport K."/>
            <person name="Del Rio T.G."/>
            <person name="Tice H."/>
            <person name="Nolan M."/>
            <person name="Copeland A."/>
            <person name="Cheng J.F."/>
            <person name="Lucas S."/>
            <person name="Tapia R."/>
            <person name="Goodwin L."/>
            <person name="Pitluck S."/>
            <person name="Ivanova N."/>
            <person name="Pagani I."/>
            <person name="Mavromatis K."/>
            <person name="Ovchinnikova G."/>
            <person name="Pati A."/>
            <person name="Chen A."/>
            <person name="Palaniappan K."/>
            <person name="Hauser L."/>
            <person name="Chang Y.J."/>
            <person name="Jeffries C.D."/>
            <person name="Detter J.C."/>
            <person name="Han C."/>
            <person name="Rohde M."/>
            <person name="Brambilla E."/>
            <person name="Goker M."/>
            <person name="Woyke T."/>
            <person name="Bristow J."/>
            <person name="Eisen J.A."/>
            <person name="Markowitz V."/>
            <person name="Hugenholtz P."/>
            <person name="Kyrpides N.C."/>
            <person name="Klenk H.P."/>
            <person name="Land M."/>
        </authorList>
    </citation>
    <scope>NUCLEOTIDE SEQUENCE [LARGE SCALE GENOMIC DNA]</scope>
    <source>
        <strain evidence="3">ATCC 33931 / DSM 2075 / LMG 7858 / VKM B-1802 / 2st14</strain>
    </source>
</reference>
<dbReference type="KEGG" id="dbr:Deba_2209"/>
<proteinExistence type="predicted"/>
<dbReference type="Gene3D" id="3.50.50.60">
    <property type="entry name" value="FAD/NAD(P)-binding domain"/>
    <property type="match status" value="1"/>
</dbReference>
<accession>E1QJ30</accession>
<evidence type="ECO:0000259" key="1">
    <source>
        <dbReference type="Pfam" id="PF01494"/>
    </source>
</evidence>
<dbReference type="AlphaFoldDB" id="E1QJ30"/>
<dbReference type="OrthoDB" id="9799983at2"/>
<dbReference type="STRING" id="644282.Deba_2209"/>
<dbReference type="PANTHER" id="PTHR42685:SF22">
    <property type="entry name" value="CONDITIONED MEDIUM FACTOR RECEPTOR 1"/>
    <property type="match status" value="1"/>
</dbReference>
<keyword evidence="3" id="KW-1185">Reference proteome</keyword>
<protein>
    <submittedName>
        <fullName evidence="2">Geranylgeranyl reductase</fullName>
    </submittedName>
</protein>
<dbReference type="GO" id="GO:0071949">
    <property type="term" value="F:FAD binding"/>
    <property type="evidence" value="ECO:0007669"/>
    <property type="project" value="InterPro"/>
</dbReference>
<organism evidence="2 3">
    <name type="scientific">Desulfarculus baarsii (strain ATCC 33931 / DSM 2075 / LMG 7858 / VKM B-1802 / 2st14)</name>
    <dbReference type="NCBI Taxonomy" id="644282"/>
    <lineage>
        <taxon>Bacteria</taxon>
        <taxon>Pseudomonadati</taxon>
        <taxon>Thermodesulfobacteriota</taxon>
        <taxon>Desulfarculia</taxon>
        <taxon>Desulfarculales</taxon>
        <taxon>Desulfarculaceae</taxon>
        <taxon>Desulfarculus</taxon>
    </lineage>
</organism>
<dbReference type="eggNOG" id="COG0644">
    <property type="taxonomic scope" value="Bacteria"/>
</dbReference>
<dbReference type="InterPro" id="IPR002938">
    <property type="entry name" value="FAD-bd"/>
</dbReference>
<sequence>MSARYDIIVAGLGPGGAAAAMTLARAGARVLALDGSGGREKPCGGCLSLRGVLAVESLSPCPWLRDCPVATLWLSGPGLPAGRYPTSEAGVYFVERPRLDRWLAQEARQSGVAVLPAKLRAIEADGHGWRARTSAGDFEADWLIGADGAHSLVARGLGLGGGGWLYVGLVEERPMPPRLAPLLGGTALLELGGAPGGYGWAFGRGQTLNLGMAGRRELLGRMGGLRRCYGRFLRRLGLGEPGRLRGAVIPCPDGGVRRYYRGRAAVVGDAAGLADPFLGEGVAQAVVSGHMAARAIVAGDLGRYQRALAETLLRDHHNARRLSRLIYGWPRLALRAAAARPGAIELGWRILRGQTRPGDLWKVVPRRLVGLRHGLDHAAASYYSLASS</sequence>
<dbReference type="SUPFAM" id="SSF51905">
    <property type="entry name" value="FAD/NAD(P)-binding domain"/>
    <property type="match status" value="1"/>
</dbReference>
<dbReference type="Pfam" id="PF01494">
    <property type="entry name" value="FAD_binding_3"/>
    <property type="match status" value="1"/>
</dbReference>
<dbReference type="HOGENOM" id="CLU_024648_5_0_7"/>
<dbReference type="InterPro" id="IPR036188">
    <property type="entry name" value="FAD/NAD-bd_sf"/>
</dbReference>
<evidence type="ECO:0000313" key="2">
    <source>
        <dbReference type="EMBL" id="ADK85573.1"/>
    </source>
</evidence>
<feature type="domain" description="FAD-binding" evidence="1">
    <location>
        <begin position="91"/>
        <end position="159"/>
    </location>
</feature>
<dbReference type="EMBL" id="CP002085">
    <property type="protein sequence ID" value="ADK85573.1"/>
    <property type="molecule type" value="Genomic_DNA"/>
</dbReference>
<dbReference type="PANTHER" id="PTHR42685">
    <property type="entry name" value="GERANYLGERANYL DIPHOSPHATE REDUCTASE"/>
    <property type="match status" value="1"/>
</dbReference>
<gene>
    <name evidence="2" type="ordered locus">Deba_2209</name>
</gene>